<comment type="catalytic activity">
    <reaction evidence="6 8">
        <text>L-glutamate + H(+) = 4-aminobutanoate + CO2</text>
        <dbReference type="Rhea" id="RHEA:17785"/>
        <dbReference type="ChEBI" id="CHEBI:15378"/>
        <dbReference type="ChEBI" id="CHEBI:16526"/>
        <dbReference type="ChEBI" id="CHEBI:29985"/>
        <dbReference type="ChEBI" id="CHEBI:59888"/>
        <dbReference type="EC" id="4.1.1.15"/>
    </reaction>
</comment>
<evidence type="ECO:0000256" key="5">
    <source>
        <dbReference type="ARBA" id="ARBA00023239"/>
    </source>
</evidence>
<dbReference type="InterPro" id="IPR002129">
    <property type="entry name" value="PyrdxlP-dep_de-COase"/>
</dbReference>
<feature type="region of interest" description="Disordered" evidence="9">
    <location>
        <begin position="453"/>
        <end position="487"/>
    </location>
</feature>
<proteinExistence type="inferred from homology"/>
<accession>A0ABS7R202</accession>
<keyword evidence="5 7" id="KW-0456">Lyase</keyword>
<evidence type="ECO:0000256" key="3">
    <source>
        <dbReference type="ARBA" id="ARBA00012421"/>
    </source>
</evidence>
<dbReference type="InterPro" id="IPR010107">
    <property type="entry name" value="Glutamate_decarboxylase"/>
</dbReference>
<evidence type="ECO:0000256" key="6">
    <source>
        <dbReference type="ARBA" id="ARBA00048868"/>
    </source>
</evidence>
<keyword evidence="4 7" id="KW-0663">Pyridoxal phosphate</keyword>
<dbReference type="PANTHER" id="PTHR43321:SF3">
    <property type="entry name" value="GLUTAMATE DECARBOXYLASE"/>
    <property type="match status" value="1"/>
</dbReference>
<reference evidence="10 11" key="1">
    <citation type="submission" date="2021-08" db="EMBL/GenBank/DDBJ databases">
        <title>Streptomyces sp. PTM05 isolated from lichen.</title>
        <authorList>
            <person name="Somphong A."/>
            <person name="Phongsopitanun W."/>
            <person name="Tanasupawat S."/>
        </authorList>
    </citation>
    <scope>NUCLEOTIDE SEQUENCE [LARGE SCALE GENOMIC DNA]</scope>
    <source>
        <strain evidence="10 11">Ptm05</strain>
    </source>
</reference>
<comment type="caution">
    <text evidence="10">The sequence shown here is derived from an EMBL/GenBank/DDBJ whole genome shotgun (WGS) entry which is preliminary data.</text>
</comment>
<dbReference type="Gene3D" id="3.90.1150.160">
    <property type="match status" value="1"/>
</dbReference>
<sequence length="487" mass="53817">MPLKRPHQHRDVSKHLTANPVFSREPISVPRFKLPHDGIDPDVAYQIIHDELMLDGNARLNLATFVSTWAEPQAQALMAECAEKNMIDKDEYPQTAEVEARCVHMLADLWSAPDPDRAVGCSTTGSSEAAMLAGLALKRRWQHRRRAEGKPADRPNMVMGINVQVCWEKFADYFEVEPRYVPMEGDRYCLSAEAAVELCDENTIGVVAVLGSTFDGAYEPVAEIAAALDALQERTGIDVPVHVDGASGGMIAPFLDPELPWDFRLPRVASINTSGHKYGLVMPGVGWALWRDAEALPDDLVFHVNYLGGDMPTFALNFSRPGAQVIAQYYNFLRLGFDGYRTVQQTCRDVATRLSAEVAKLGPFTLLTDGSELPVFAFRVSDDIDNFTVFDVSAALRERGWLVPAYTFPEHRTDLAALRVVIRNGFGHDLADLFLEDLRRVLPRLKAQAAPHRNAENAGAFAHGAETKESVRKVGKPAVPAARQAES</sequence>
<evidence type="ECO:0000313" key="11">
    <source>
        <dbReference type="Proteomes" id="UP001198565"/>
    </source>
</evidence>
<comment type="cofactor">
    <cofactor evidence="1 7">
        <name>pyridoxal 5'-phosphate</name>
        <dbReference type="ChEBI" id="CHEBI:597326"/>
    </cofactor>
</comment>
<protein>
    <recommendedName>
        <fullName evidence="3 8">Glutamate decarboxylase</fullName>
        <ecNumber evidence="3 8">4.1.1.15</ecNumber>
    </recommendedName>
</protein>
<evidence type="ECO:0000256" key="7">
    <source>
        <dbReference type="RuleBase" id="RU000382"/>
    </source>
</evidence>
<comment type="similarity">
    <text evidence="2 7">Belongs to the group II decarboxylase family.</text>
</comment>
<dbReference type="CDD" id="cd06450">
    <property type="entry name" value="DOPA_deC_like"/>
    <property type="match status" value="1"/>
</dbReference>
<organism evidence="10 11">
    <name type="scientific">Streptantibioticus parmotrematis</name>
    <dbReference type="NCBI Taxonomy" id="2873249"/>
    <lineage>
        <taxon>Bacteria</taxon>
        <taxon>Bacillati</taxon>
        <taxon>Actinomycetota</taxon>
        <taxon>Actinomycetes</taxon>
        <taxon>Kitasatosporales</taxon>
        <taxon>Streptomycetaceae</taxon>
        <taxon>Streptantibioticus</taxon>
    </lineage>
</organism>
<dbReference type="Gene3D" id="4.10.280.50">
    <property type="match status" value="1"/>
</dbReference>
<dbReference type="PANTHER" id="PTHR43321">
    <property type="entry name" value="GLUTAMATE DECARBOXYLASE"/>
    <property type="match status" value="1"/>
</dbReference>
<dbReference type="Pfam" id="PF00282">
    <property type="entry name" value="Pyridoxal_deC"/>
    <property type="match status" value="1"/>
</dbReference>
<evidence type="ECO:0000313" key="10">
    <source>
        <dbReference type="EMBL" id="MBY8888976.1"/>
    </source>
</evidence>
<keyword evidence="8" id="KW-0210">Decarboxylase</keyword>
<dbReference type="RefSeq" id="WP_222981853.1">
    <property type="nucleotide sequence ID" value="NZ_JAINVZ010000032.1"/>
</dbReference>
<keyword evidence="11" id="KW-1185">Reference proteome</keyword>
<dbReference type="EMBL" id="JAINVZ010000032">
    <property type="protein sequence ID" value="MBY8888976.1"/>
    <property type="molecule type" value="Genomic_DNA"/>
</dbReference>
<dbReference type="SUPFAM" id="SSF53383">
    <property type="entry name" value="PLP-dependent transferases"/>
    <property type="match status" value="1"/>
</dbReference>
<name>A0ABS7R202_9ACTN</name>
<gene>
    <name evidence="10" type="ORF">K7472_29630</name>
</gene>
<dbReference type="Gene3D" id="3.40.640.10">
    <property type="entry name" value="Type I PLP-dependent aspartate aminotransferase-like (Major domain)"/>
    <property type="match status" value="1"/>
</dbReference>
<evidence type="ECO:0000256" key="9">
    <source>
        <dbReference type="SAM" id="MobiDB-lite"/>
    </source>
</evidence>
<dbReference type="EC" id="4.1.1.15" evidence="3 8"/>
<dbReference type="InterPro" id="IPR015421">
    <property type="entry name" value="PyrdxlP-dep_Trfase_major"/>
</dbReference>
<evidence type="ECO:0000256" key="8">
    <source>
        <dbReference type="RuleBase" id="RU361171"/>
    </source>
</evidence>
<dbReference type="Proteomes" id="UP001198565">
    <property type="component" value="Unassembled WGS sequence"/>
</dbReference>
<dbReference type="NCBIfam" id="TIGR01788">
    <property type="entry name" value="Glu-decarb-GAD"/>
    <property type="match status" value="1"/>
</dbReference>
<dbReference type="GO" id="GO:0004351">
    <property type="term" value="F:glutamate decarboxylase activity"/>
    <property type="evidence" value="ECO:0007669"/>
    <property type="project" value="UniProtKB-EC"/>
</dbReference>
<dbReference type="InterPro" id="IPR015424">
    <property type="entry name" value="PyrdxlP-dep_Trfase"/>
</dbReference>
<evidence type="ECO:0000256" key="1">
    <source>
        <dbReference type="ARBA" id="ARBA00001933"/>
    </source>
</evidence>
<evidence type="ECO:0000256" key="4">
    <source>
        <dbReference type="ARBA" id="ARBA00022898"/>
    </source>
</evidence>
<evidence type="ECO:0000256" key="2">
    <source>
        <dbReference type="ARBA" id="ARBA00009533"/>
    </source>
</evidence>